<feature type="compositionally biased region" description="Low complexity" evidence="4">
    <location>
        <begin position="42"/>
        <end position="59"/>
    </location>
</feature>
<dbReference type="EMBL" id="KN847476">
    <property type="protein sequence ID" value="KIX08000.1"/>
    <property type="molecule type" value="Genomic_DNA"/>
</dbReference>
<evidence type="ECO:0000313" key="7">
    <source>
        <dbReference type="Proteomes" id="UP000053617"/>
    </source>
</evidence>
<evidence type="ECO:0000256" key="1">
    <source>
        <dbReference type="ARBA" id="ARBA00023016"/>
    </source>
</evidence>
<evidence type="ECO:0000313" key="6">
    <source>
        <dbReference type="EMBL" id="KIX08000.1"/>
    </source>
</evidence>
<dbReference type="Proteomes" id="UP000053617">
    <property type="component" value="Unassembled WGS sequence"/>
</dbReference>
<dbReference type="PANTHER" id="PTHR11527">
    <property type="entry name" value="HEAT-SHOCK PROTEIN 20 FAMILY MEMBER"/>
    <property type="match status" value="1"/>
</dbReference>
<dbReference type="SUPFAM" id="SSF49764">
    <property type="entry name" value="HSP20-like chaperones"/>
    <property type="match status" value="1"/>
</dbReference>
<evidence type="ECO:0000256" key="4">
    <source>
        <dbReference type="SAM" id="MobiDB-lite"/>
    </source>
</evidence>
<feature type="compositionally biased region" description="Basic residues" evidence="4">
    <location>
        <begin position="187"/>
        <end position="196"/>
    </location>
</feature>
<evidence type="ECO:0000256" key="2">
    <source>
        <dbReference type="PROSITE-ProRule" id="PRU00285"/>
    </source>
</evidence>
<dbReference type="Gene3D" id="2.60.40.790">
    <property type="match status" value="1"/>
</dbReference>
<feature type="compositionally biased region" description="Gly residues" evidence="4">
    <location>
        <begin position="166"/>
        <end position="186"/>
    </location>
</feature>
<dbReference type="InterPro" id="IPR002068">
    <property type="entry name" value="A-crystallin/Hsp20_dom"/>
</dbReference>
<dbReference type="CDD" id="cd06464">
    <property type="entry name" value="ACD_sHsps-like"/>
    <property type="match status" value="1"/>
</dbReference>
<dbReference type="VEuPathDB" id="FungiDB:Z518_02655"/>
<feature type="region of interest" description="Disordered" evidence="4">
    <location>
        <begin position="399"/>
        <end position="491"/>
    </location>
</feature>
<reference evidence="6 7" key="1">
    <citation type="submission" date="2015-01" db="EMBL/GenBank/DDBJ databases">
        <title>The Genome Sequence of Rhinocladiella mackenzie CBS 650.93.</title>
        <authorList>
            <consortium name="The Broad Institute Genomics Platform"/>
            <person name="Cuomo C."/>
            <person name="de Hoog S."/>
            <person name="Gorbushina A."/>
            <person name="Stielow B."/>
            <person name="Teixiera M."/>
            <person name="Abouelleil A."/>
            <person name="Chapman S.B."/>
            <person name="Priest M."/>
            <person name="Young S.K."/>
            <person name="Wortman J."/>
            <person name="Nusbaum C."/>
            <person name="Birren B."/>
        </authorList>
    </citation>
    <scope>NUCLEOTIDE SEQUENCE [LARGE SCALE GENOMIC DNA]</scope>
    <source>
        <strain evidence="6 7">CBS 650.93</strain>
    </source>
</reference>
<keyword evidence="1" id="KW-0346">Stress response</keyword>
<sequence>MPPIYYLNPPPNPFWDFVAGIEDHPFFTHYRGAVPPPPPARPGTEQTQTQATATAAAAEASEKAKGKQPETYVEDPPEVDPSTIRPEGKDKDTSMPFRGRGRFAKAFEGDEKDDEKGRHRGGPGWRGHHGHWRGGHHGPHPFGPPPFMFGPRFGPWGPPPPPPVGGQEGPEGRGPFGGFRGRGGCPRGRHGHHGGPHSRSPPREHRSGGFDLSAFLNRLGERLGVDLSSAAEGLGLDLDRFKSRSNDSDFEPRTDIFDTTTQYIIHISLPGAKKSDVGVEWDGEHSVLRVTGVVHRPGVDEETMTHLVVDGRKRETGVFEKNVRLGTQKEPACVDVQGITAKMVDGVLVVQVPKVEKKFEKKEVRVDGSSPEVSTERPEDAYMNENDLLFDAQEDRDEEMYDAEPTRNRPFPAKATLSETSKSKQKEAEREARDDRSETVGFEHENETVETLPRYEAEDTSHRQHAGEEEMSDWEKAGSEDEGEYVKINVD</sequence>
<dbReference type="STRING" id="1442369.A0A0D2JFI5"/>
<accession>A0A0D2JFI5</accession>
<dbReference type="AlphaFoldDB" id="A0A0D2JFI5"/>
<dbReference type="OrthoDB" id="5511210at2759"/>
<organism evidence="6 7">
    <name type="scientific">Rhinocladiella mackenziei CBS 650.93</name>
    <dbReference type="NCBI Taxonomy" id="1442369"/>
    <lineage>
        <taxon>Eukaryota</taxon>
        <taxon>Fungi</taxon>
        <taxon>Dikarya</taxon>
        <taxon>Ascomycota</taxon>
        <taxon>Pezizomycotina</taxon>
        <taxon>Eurotiomycetes</taxon>
        <taxon>Chaetothyriomycetidae</taxon>
        <taxon>Chaetothyriales</taxon>
        <taxon>Herpotrichiellaceae</taxon>
        <taxon>Rhinocladiella</taxon>
    </lineage>
</organism>
<comment type="similarity">
    <text evidence="2 3">Belongs to the small heat shock protein (HSP20) family.</text>
</comment>
<proteinExistence type="inferred from homology"/>
<dbReference type="GeneID" id="25290726"/>
<feature type="domain" description="SHSP" evidence="5">
    <location>
        <begin position="245"/>
        <end position="369"/>
    </location>
</feature>
<feature type="compositionally biased region" description="Basic residues" evidence="4">
    <location>
        <begin position="118"/>
        <end position="139"/>
    </location>
</feature>
<dbReference type="InterPro" id="IPR031107">
    <property type="entry name" value="Small_HSP"/>
</dbReference>
<protein>
    <recommendedName>
        <fullName evidence="5">SHSP domain-containing protein</fullName>
    </recommendedName>
</protein>
<feature type="compositionally biased region" description="Basic and acidic residues" evidence="4">
    <location>
        <begin position="421"/>
        <end position="479"/>
    </location>
</feature>
<feature type="compositionally biased region" description="Basic and acidic residues" evidence="4">
    <location>
        <begin position="105"/>
        <end position="117"/>
    </location>
</feature>
<feature type="region of interest" description="Disordered" evidence="4">
    <location>
        <begin position="31"/>
        <end position="209"/>
    </location>
</feature>
<feature type="region of interest" description="Disordered" evidence="4">
    <location>
        <begin position="365"/>
        <end position="385"/>
    </location>
</feature>
<dbReference type="PROSITE" id="PS01031">
    <property type="entry name" value="SHSP"/>
    <property type="match status" value="1"/>
</dbReference>
<dbReference type="Pfam" id="PF00011">
    <property type="entry name" value="HSP20"/>
    <property type="match status" value="1"/>
</dbReference>
<dbReference type="InterPro" id="IPR008978">
    <property type="entry name" value="HSP20-like_chaperone"/>
</dbReference>
<name>A0A0D2JFI5_9EURO</name>
<gene>
    <name evidence="6" type="ORF">Z518_02655</name>
</gene>
<evidence type="ECO:0000259" key="5">
    <source>
        <dbReference type="PROSITE" id="PS01031"/>
    </source>
</evidence>
<evidence type="ECO:0000256" key="3">
    <source>
        <dbReference type="RuleBase" id="RU003616"/>
    </source>
</evidence>
<dbReference type="RefSeq" id="XP_013275136.1">
    <property type="nucleotide sequence ID" value="XM_013419682.1"/>
</dbReference>
<dbReference type="HOGENOM" id="CLU_509025_0_0_1"/>
<keyword evidence="7" id="KW-1185">Reference proteome</keyword>